<dbReference type="PANTHER" id="PTHR11579:SF0">
    <property type="entry name" value="PROTEIN-L-ISOASPARTATE(D-ASPARTATE) O-METHYLTRANSFERASE"/>
    <property type="match status" value="1"/>
</dbReference>
<comment type="subcellular location">
    <subcellularLocation>
        <location evidence="1">Cytoplasm</location>
    </subcellularLocation>
</comment>
<keyword evidence="13" id="KW-1185">Reference proteome</keyword>
<proteinExistence type="inferred from homology"/>
<dbReference type="GO" id="GO:0032259">
    <property type="term" value="P:methylation"/>
    <property type="evidence" value="ECO:0007669"/>
    <property type="project" value="UniProtKB-KW"/>
</dbReference>
<comment type="caution">
    <text evidence="12">The sequence shown here is derived from an EMBL/GenBank/DDBJ whole genome shotgun (WGS) entry which is preliminary data.</text>
</comment>
<keyword evidence="6 12" id="KW-0489">Methyltransferase</keyword>
<evidence type="ECO:0000256" key="11">
    <source>
        <dbReference type="ARBA" id="ARBA00031350"/>
    </source>
</evidence>
<dbReference type="Proteomes" id="UP000675554">
    <property type="component" value="Unassembled WGS sequence"/>
</dbReference>
<evidence type="ECO:0000256" key="10">
    <source>
        <dbReference type="ARBA" id="ARBA00031323"/>
    </source>
</evidence>
<evidence type="ECO:0000256" key="6">
    <source>
        <dbReference type="ARBA" id="ARBA00022603"/>
    </source>
</evidence>
<dbReference type="Pfam" id="PF01135">
    <property type="entry name" value="PCMT"/>
    <property type="match status" value="1"/>
</dbReference>
<dbReference type="CDD" id="cd02440">
    <property type="entry name" value="AdoMet_MTases"/>
    <property type="match status" value="1"/>
</dbReference>
<evidence type="ECO:0000256" key="5">
    <source>
        <dbReference type="ARBA" id="ARBA00022490"/>
    </source>
</evidence>
<comment type="similarity">
    <text evidence="2">Belongs to the methyltransferase superfamily. L-isoaspartyl/D-aspartyl protein methyltransferase family.</text>
</comment>
<evidence type="ECO:0000256" key="1">
    <source>
        <dbReference type="ARBA" id="ARBA00004496"/>
    </source>
</evidence>
<organism evidence="12 13">
    <name type="scientific">Streptomyces daliensis</name>
    <dbReference type="NCBI Taxonomy" id="299421"/>
    <lineage>
        <taxon>Bacteria</taxon>
        <taxon>Bacillati</taxon>
        <taxon>Actinomycetota</taxon>
        <taxon>Actinomycetes</taxon>
        <taxon>Kitasatosporales</taxon>
        <taxon>Streptomycetaceae</taxon>
        <taxon>Streptomyces</taxon>
    </lineage>
</organism>
<evidence type="ECO:0000256" key="2">
    <source>
        <dbReference type="ARBA" id="ARBA00005369"/>
    </source>
</evidence>
<accession>A0A8T4IIH6</accession>
<name>A0A8T4IIH6_9ACTN</name>
<evidence type="ECO:0000313" key="13">
    <source>
        <dbReference type="Proteomes" id="UP000675554"/>
    </source>
</evidence>
<reference evidence="12" key="1">
    <citation type="submission" date="2021-04" db="EMBL/GenBank/DDBJ databases">
        <title>Sequencing of actinobacteria type strains.</title>
        <authorList>
            <person name="Nguyen G.-S."/>
            <person name="Wentzel A."/>
        </authorList>
    </citation>
    <scope>NUCLEOTIDE SEQUENCE</scope>
    <source>
        <strain evidence="12">DSM 42095</strain>
    </source>
</reference>
<gene>
    <name evidence="12" type="ORF">KDA82_02110</name>
</gene>
<dbReference type="SUPFAM" id="SSF53335">
    <property type="entry name" value="S-adenosyl-L-methionine-dependent methyltransferases"/>
    <property type="match status" value="1"/>
</dbReference>
<dbReference type="InterPro" id="IPR000682">
    <property type="entry name" value="PCMT"/>
</dbReference>
<dbReference type="EC" id="2.1.1.77" evidence="3"/>
<evidence type="ECO:0000256" key="7">
    <source>
        <dbReference type="ARBA" id="ARBA00022679"/>
    </source>
</evidence>
<dbReference type="AlphaFoldDB" id="A0A8T4IIH6"/>
<dbReference type="EMBL" id="JAGSMN010000040">
    <property type="protein sequence ID" value="MBR7671851.1"/>
    <property type="molecule type" value="Genomic_DNA"/>
</dbReference>
<dbReference type="InterPro" id="IPR029063">
    <property type="entry name" value="SAM-dependent_MTases_sf"/>
</dbReference>
<dbReference type="GO" id="GO:0004719">
    <property type="term" value="F:protein-L-isoaspartate (D-aspartate) O-methyltransferase activity"/>
    <property type="evidence" value="ECO:0007669"/>
    <property type="project" value="UniProtKB-EC"/>
</dbReference>
<dbReference type="PANTHER" id="PTHR11579">
    <property type="entry name" value="PROTEIN-L-ISOASPARTATE O-METHYLTRANSFERASE"/>
    <property type="match status" value="1"/>
</dbReference>
<keyword evidence="5" id="KW-0963">Cytoplasm</keyword>
<evidence type="ECO:0000256" key="8">
    <source>
        <dbReference type="ARBA" id="ARBA00022691"/>
    </source>
</evidence>
<dbReference type="GO" id="GO:0005737">
    <property type="term" value="C:cytoplasm"/>
    <property type="evidence" value="ECO:0007669"/>
    <property type="project" value="UniProtKB-SubCell"/>
</dbReference>
<evidence type="ECO:0000256" key="4">
    <source>
        <dbReference type="ARBA" id="ARBA00013346"/>
    </source>
</evidence>
<evidence type="ECO:0000313" key="12">
    <source>
        <dbReference type="EMBL" id="MBR7671851.1"/>
    </source>
</evidence>
<sequence>MEWHDAAARLAAAVTDPDSRWRTPVASVPRHELIPRWWEPGPGGRWTLKDGAADPRAWEESAYANRSKITRVGPLHADHATPDESPEGAPTSSATLPSLVVQMLRHGRLHEDMDILDVGTGSGYSAALLAHRFGSSRITSIDVDPYLTEAADQRLKEMGLRPTIATVDATGPLPGQFDRIVSMVSVNPLPASWLAALRPGGRLVTVIARTSMIVTAWKTEDGGAVGTTARDWAGFMNARHGQDYPPGLVSQFADQINQDADEVSTGRYPVLDVDEAWEVRSMLELRAPGTECAYREDEDGRRTAWLVHPDGSWARATGSKSEPPTVHQSGPRHLWDVLDRIRNRLNTRGGLPVYGVPLTITPEGTIHLSRGQWHATIP</sequence>
<evidence type="ECO:0000256" key="3">
    <source>
        <dbReference type="ARBA" id="ARBA00011890"/>
    </source>
</evidence>
<keyword evidence="7" id="KW-0808">Transferase</keyword>
<dbReference type="Gene3D" id="3.40.50.150">
    <property type="entry name" value="Vaccinia Virus protein VP39"/>
    <property type="match status" value="1"/>
</dbReference>
<evidence type="ECO:0000256" key="9">
    <source>
        <dbReference type="ARBA" id="ARBA00030757"/>
    </source>
</evidence>
<keyword evidence="8" id="KW-0949">S-adenosyl-L-methionine</keyword>
<protein>
    <recommendedName>
        <fullName evidence="4">Protein-L-isoaspartate O-methyltransferase</fullName>
        <ecNumber evidence="3">2.1.1.77</ecNumber>
    </recommendedName>
    <alternativeName>
        <fullName evidence="11">L-isoaspartyl protein carboxyl methyltransferase</fullName>
    </alternativeName>
    <alternativeName>
        <fullName evidence="9">Protein L-isoaspartyl methyltransferase</fullName>
    </alternativeName>
    <alternativeName>
        <fullName evidence="10">Protein-beta-aspartate methyltransferase</fullName>
    </alternativeName>
</protein>